<gene>
    <name evidence="8" type="ORF">DF185_21965</name>
</gene>
<protein>
    <recommendedName>
        <fullName evidence="10">RagB/SusD family nutrient uptake outer membrane protein</fullName>
    </recommendedName>
</protein>
<evidence type="ECO:0000256" key="2">
    <source>
        <dbReference type="ARBA" id="ARBA00006275"/>
    </source>
</evidence>
<evidence type="ECO:0000256" key="4">
    <source>
        <dbReference type="ARBA" id="ARBA00023136"/>
    </source>
</evidence>
<keyword evidence="9" id="KW-1185">Reference proteome</keyword>
<evidence type="ECO:0008006" key="10">
    <source>
        <dbReference type="Google" id="ProtNLM"/>
    </source>
</evidence>
<organism evidence="8 9">
    <name type="scientific">Marinifilum breve</name>
    <dbReference type="NCBI Taxonomy" id="2184082"/>
    <lineage>
        <taxon>Bacteria</taxon>
        <taxon>Pseudomonadati</taxon>
        <taxon>Bacteroidota</taxon>
        <taxon>Bacteroidia</taxon>
        <taxon>Marinilabiliales</taxon>
        <taxon>Marinifilaceae</taxon>
    </lineage>
</organism>
<sequence>MKKLTLFFIITSVLFCSCTDMLELEPENSVTFYNYFKTEKDIETTVFSMHAILRSEYLGNKNYPMLLGNKTDKLSDFYERLRAHDPSIFTSTTGIHWEGMYDVITWANMVIDNIDKAEDLPQDRYDFYKGQAYFVRAFMYFRIIQIFGDAPLVVGIQDNGQKVRTPWKEVLQFAIEDANKAAKMLKPWAEQRNADKSSVVSKQIPGKGTAYALLAHMHAWMGEFGNEPTHLDLAVKAASNVIDGNAEENYAPEFNLASDPEEVVTGVMIGNHIESIFEGDYELSEMAQISHSQVLLEDDYQSWPHRPDASKGRYKNLPFGLLNATVRLMYGDNDKRRDSYFYQFEELENDPVLDGWAVFQKRRTAIMNNSSGWEEFEAWKGNGIIFRLAGIILLRAECYAKKGENDLAIADLNTIRNRAGAGLYSANEGELYKIIFKEREKELLIEDHRYFDCVRTGMWKYELSETIRNLTDQEIADGALFMPISSRAFNNNPGMRQNKYWLGKW</sequence>
<dbReference type="Gene3D" id="1.25.40.390">
    <property type="match status" value="1"/>
</dbReference>
<feature type="domain" description="SusD-like N-terminal" evidence="7">
    <location>
        <begin position="91"/>
        <end position="215"/>
    </location>
</feature>
<dbReference type="SUPFAM" id="SSF48452">
    <property type="entry name" value="TPR-like"/>
    <property type="match status" value="1"/>
</dbReference>
<name>A0A2V3ZR88_9BACT</name>
<proteinExistence type="inferred from homology"/>
<evidence type="ECO:0000313" key="9">
    <source>
        <dbReference type="Proteomes" id="UP000248079"/>
    </source>
</evidence>
<evidence type="ECO:0000256" key="1">
    <source>
        <dbReference type="ARBA" id="ARBA00004442"/>
    </source>
</evidence>
<dbReference type="AlphaFoldDB" id="A0A2V3ZR88"/>
<dbReference type="RefSeq" id="WP_110363735.1">
    <property type="nucleotide sequence ID" value="NZ_QFLI01000015.1"/>
</dbReference>
<comment type="caution">
    <text evidence="8">The sequence shown here is derived from an EMBL/GenBank/DDBJ whole genome shotgun (WGS) entry which is preliminary data.</text>
</comment>
<dbReference type="GO" id="GO:0009279">
    <property type="term" value="C:cell outer membrane"/>
    <property type="evidence" value="ECO:0007669"/>
    <property type="project" value="UniProtKB-SubCell"/>
</dbReference>
<evidence type="ECO:0000259" key="7">
    <source>
        <dbReference type="Pfam" id="PF14322"/>
    </source>
</evidence>
<dbReference type="InterPro" id="IPR033985">
    <property type="entry name" value="SusD-like_N"/>
</dbReference>
<feature type="domain" description="RagB/SusD" evidence="6">
    <location>
        <begin position="384"/>
        <end position="501"/>
    </location>
</feature>
<dbReference type="OrthoDB" id="617686at2"/>
<dbReference type="Pfam" id="PF14322">
    <property type="entry name" value="SusD-like_3"/>
    <property type="match status" value="1"/>
</dbReference>
<dbReference type="InterPro" id="IPR012944">
    <property type="entry name" value="SusD_RagB_dom"/>
</dbReference>
<dbReference type="EMBL" id="QFLI01000015">
    <property type="protein sequence ID" value="PXX95387.1"/>
    <property type="molecule type" value="Genomic_DNA"/>
</dbReference>
<reference evidence="8 9" key="1">
    <citation type="submission" date="2018-05" db="EMBL/GenBank/DDBJ databases">
        <title>Marinifilum breve JC075T sp. nov., a marine bacterium isolated from Yongle Blue Hole in the South China Sea.</title>
        <authorList>
            <person name="Fu T."/>
        </authorList>
    </citation>
    <scope>NUCLEOTIDE SEQUENCE [LARGE SCALE GENOMIC DNA]</scope>
    <source>
        <strain evidence="8 9">JC075</strain>
    </source>
</reference>
<keyword evidence="3" id="KW-0732">Signal</keyword>
<keyword evidence="4" id="KW-0472">Membrane</keyword>
<comment type="subcellular location">
    <subcellularLocation>
        <location evidence="1">Cell outer membrane</location>
    </subcellularLocation>
</comment>
<evidence type="ECO:0000256" key="5">
    <source>
        <dbReference type="ARBA" id="ARBA00023237"/>
    </source>
</evidence>
<dbReference type="InterPro" id="IPR011990">
    <property type="entry name" value="TPR-like_helical_dom_sf"/>
</dbReference>
<keyword evidence="5" id="KW-0998">Cell outer membrane</keyword>
<evidence type="ECO:0000313" key="8">
    <source>
        <dbReference type="EMBL" id="PXX95387.1"/>
    </source>
</evidence>
<dbReference type="Pfam" id="PF07980">
    <property type="entry name" value="SusD_RagB"/>
    <property type="match status" value="1"/>
</dbReference>
<evidence type="ECO:0000259" key="6">
    <source>
        <dbReference type="Pfam" id="PF07980"/>
    </source>
</evidence>
<dbReference type="PROSITE" id="PS51257">
    <property type="entry name" value="PROKAR_LIPOPROTEIN"/>
    <property type="match status" value="1"/>
</dbReference>
<evidence type="ECO:0000256" key="3">
    <source>
        <dbReference type="ARBA" id="ARBA00022729"/>
    </source>
</evidence>
<accession>A0A2V3ZR88</accession>
<comment type="similarity">
    <text evidence="2">Belongs to the SusD family.</text>
</comment>
<dbReference type="Proteomes" id="UP000248079">
    <property type="component" value="Unassembled WGS sequence"/>
</dbReference>